<sequence length="189" mass="20464">MERGMDGQDFPRLPTWCRALLVRGQEGIDATFQALLKEREHHCHTQAKSFMPRDEESETEPFIFVGAWRSCIWPSVAGSRRSPTISSCPASPVRAETLVCHHAHGQPGHSRIPSCQTPRRVPSLDLGGIQRRHGAVPGLPTPGRGALRPGVGEGVPGSIARSGFLMSDRPAGPPSGPTGSRRQMRLAPN</sequence>
<accession>Q1DF78</accession>
<reference evidence="2 3" key="1">
    <citation type="journal article" date="2006" name="Proc. Natl. Acad. Sci. U.S.A.">
        <title>Evolution of sensory complexity recorded in a myxobacterial genome.</title>
        <authorList>
            <person name="Goldman B.S."/>
            <person name="Nierman W.C."/>
            <person name="Kaiser D."/>
            <person name="Slater S.C."/>
            <person name="Durkin A.S."/>
            <person name="Eisen J.A."/>
            <person name="Ronning C.M."/>
            <person name="Barbazuk W.B."/>
            <person name="Blanchard M."/>
            <person name="Field C."/>
            <person name="Halling C."/>
            <person name="Hinkle G."/>
            <person name="Iartchuk O."/>
            <person name="Kim H.S."/>
            <person name="Mackenzie C."/>
            <person name="Madupu R."/>
            <person name="Miller N."/>
            <person name="Shvartsbeyn A."/>
            <person name="Sullivan S.A."/>
            <person name="Vaudin M."/>
            <person name="Wiegand R."/>
            <person name="Kaplan H.B."/>
        </authorList>
    </citation>
    <scope>NUCLEOTIDE SEQUENCE [LARGE SCALE GENOMIC DNA]</scope>
    <source>
        <strain evidence="3">DK1622</strain>
    </source>
</reference>
<dbReference type="Proteomes" id="UP000002402">
    <property type="component" value="Chromosome"/>
</dbReference>
<name>Q1DF78_MYXXD</name>
<proteinExistence type="predicted"/>
<dbReference type="HOGENOM" id="CLU_1433114_0_0_7"/>
<gene>
    <name evidence="2" type="ordered locus">MXAN_0425</name>
</gene>
<dbReference type="EnsemblBacteria" id="ABF91145">
    <property type="protein sequence ID" value="ABF91145"/>
    <property type="gene ID" value="MXAN_0425"/>
</dbReference>
<dbReference type="AlphaFoldDB" id="Q1DF78"/>
<dbReference type="KEGG" id="mxa:MXAN_0425"/>
<dbReference type="STRING" id="246197.MXAN_0425"/>
<keyword evidence="3" id="KW-1185">Reference proteome</keyword>
<evidence type="ECO:0000313" key="3">
    <source>
        <dbReference type="Proteomes" id="UP000002402"/>
    </source>
</evidence>
<evidence type="ECO:0000313" key="2">
    <source>
        <dbReference type="EMBL" id="ABF91145.1"/>
    </source>
</evidence>
<organism evidence="2 3">
    <name type="scientific">Myxococcus xanthus (strain DK1622)</name>
    <dbReference type="NCBI Taxonomy" id="246197"/>
    <lineage>
        <taxon>Bacteria</taxon>
        <taxon>Pseudomonadati</taxon>
        <taxon>Myxococcota</taxon>
        <taxon>Myxococcia</taxon>
        <taxon>Myxococcales</taxon>
        <taxon>Cystobacterineae</taxon>
        <taxon>Myxococcaceae</taxon>
        <taxon>Myxococcus</taxon>
    </lineage>
</organism>
<evidence type="ECO:0000256" key="1">
    <source>
        <dbReference type="SAM" id="MobiDB-lite"/>
    </source>
</evidence>
<protein>
    <submittedName>
        <fullName evidence="2">Uncharacterized protein</fullName>
    </submittedName>
</protein>
<dbReference type="EMBL" id="CP000113">
    <property type="protein sequence ID" value="ABF91145.1"/>
    <property type="molecule type" value="Genomic_DNA"/>
</dbReference>
<feature type="region of interest" description="Disordered" evidence="1">
    <location>
        <begin position="133"/>
        <end position="189"/>
    </location>
</feature>